<feature type="chain" id="PRO_5043439566" evidence="2">
    <location>
        <begin position="32"/>
        <end position="151"/>
    </location>
</feature>
<evidence type="ECO:0000256" key="1">
    <source>
        <dbReference type="ARBA" id="ARBA00023157"/>
    </source>
</evidence>
<dbReference type="SUPFAM" id="SSF57424">
    <property type="entry name" value="LDL receptor-like module"/>
    <property type="match status" value="1"/>
</dbReference>
<accession>A0AAV5UJ27</accession>
<name>A0AAV5UJ27_9BILA</name>
<dbReference type="Gene3D" id="4.10.400.10">
    <property type="entry name" value="Low-density Lipoprotein Receptor"/>
    <property type="match status" value="1"/>
</dbReference>
<dbReference type="GO" id="GO:0043410">
    <property type="term" value="P:positive regulation of MAPK cascade"/>
    <property type="evidence" value="ECO:0007669"/>
    <property type="project" value="TreeGrafter"/>
</dbReference>
<dbReference type="Proteomes" id="UP001432027">
    <property type="component" value="Unassembled WGS sequence"/>
</dbReference>
<keyword evidence="4" id="KW-1185">Reference proteome</keyword>
<keyword evidence="2" id="KW-0732">Signal</keyword>
<reference evidence="3" key="1">
    <citation type="submission" date="2023-10" db="EMBL/GenBank/DDBJ databases">
        <title>Genome assembly of Pristionchus species.</title>
        <authorList>
            <person name="Yoshida K."/>
            <person name="Sommer R.J."/>
        </authorList>
    </citation>
    <scope>NUCLEOTIDE SEQUENCE</scope>
    <source>
        <strain evidence="3">RS0144</strain>
    </source>
</reference>
<feature type="non-terminal residue" evidence="3">
    <location>
        <position position="151"/>
    </location>
</feature>
<evidence type="ECO:0000313" key="3">
    <source>
        <dbReference type="EMBL" id="GMT07055.1"/>
    </source>
</evidence>
<dbReference type="InterPro" id="IPR036055">
    <property type="entry name" value="LDL_receptor-like_sf"/>
</dbReference>
<keyword evidence="1" id="KW-1015">Disulfide bond</keyword>
<proteinExistence type="predicted"/>
<evidence type="ECO:0000313" key="4">
    <source>
        <dbReference type="Proteomes" id="UP001432027"/>
    </source>
</evidence>
<protein>
    <submittedName>
        <fullName evidence="3">Uncharacterized protein</fullName>
    </submittedName>
</protein>
<sequence length="151" mass="17212">PIQLRNMTSIRSYSFIVLFALLHFSSEKVIGIPKPDLDDQESLYIPRNHQPNALGSLMRMAYNHSIPVEALRACELELGIACSSPSPDGTHKCITPVDVCDHEPHCPRGEDETPVICFFYKMHFVEQDRLRNHAIALYREMSHHTPRAHGH</sequence>
<dbReference type="PANTHER" id="PTHR21105:SF0">
    <property type="entry name" value="GH16255P"/>
    <property type="match status" value="1"/>
</dbReference>
<dbReference type="EMBL" id="BTSX01000006">
    <property type="protein sequence ID" value="GMT07055.1"/>
    <property type="molecule type" value="Genomic_DNA"/>
</dbReference>
<organism evidence="3 4">
    <name type="scientific">Pristionchus entomophagus</name>
    <dbReference type="NCBI Taxonomy" id="358040"/>
    <lineage>
        <taxon>Eukaryota</taxon>
        <taxon>Metazoa</taxon>
        <taxon>Ecdysozoa</taxon>
        <taxon>Nematoda</taxon>
        <taxon>Chromadorea</taxon>
        <taxon>Rhabditida</taxon>
        <taxon>Rhabditina</taxon>
        <taxon>Diplogasteromorpha</taxon>
        <taxon>Diplogasteroidea</taxon>
        <taxon>Neodiplogasteridae</taxon>
        <taxon>Pristionchus</taxon>
    </lineage>
</organism>
<dbReference type="PANTHER" id="PTHR21105">
    <property type="entry name" value="GH16255P"/>
    <property type="match status" value="1"/>
</dbReference>
<dbReference type="GO" id="GO:0043195">
    <property type="term" value="C:terminal bouton"/>
    <property type="evidence" value="ECO:0007669"/>
    <property type="project" value="TreeGrafter"/>
</dbReference>
<comment type="caution">
    <text evidence="3">The sequence shown here is derived from an EMBL/GenBank/DDBJ whole genome shotgun (WGS) entry which is preliminary data.</text>
</comment>
<dbReference type="AlphaFoldDB" id="A0AAV5UJ27"/>
<dbReference type="GO" id="GO:0030297">
    <property type="term" value="F:transmembrane receptor protein tyrosine kinase activator activity"/>
    <property type="evidence" value="ECO:0007669"/>
    <property type="project" value="TreeGrafter"/>
</dbReference>
<gene>
    <name evidence="3" type="ORF">PENTCL1PPCAC_29229</name>
</gene>
<feature type="signal peptide" evidence="2">
    <location>
        <begin position="1"/>
        <end position="31"/>
    </location>
</feature>
<feature type="non-terminal residue" evidence="3">
    <location>
        <position position="1"/>
    </location>
</feature>
<evidence type="ECO:0000256" key="2">
    <source>
        <dbReference type="SAM" id="SignalP"/>
    </source>
</evidence>